<dbReference type="GO" id="GO:0042393">
    <property type="term" value="F:histone binding"/>
    <property type="evidence" value="ECO:0007669"/>
    <property type="project" value="UniProtKB-UniRule"/>
</dbReference>
<keyword evidence="4" id="KW-1185">Reference proteome</keyword>
<dbReference type="PANTHER" id="PTHR12321">
    <property type="entry name" value="CPG BINDING PROTEIN"/>
    <property type="match status" value="1"/>
</dbReference>
<dbReference type="GO" id="GO:0005634">
    <property type="term" value="C:nucleus"/>
    <property type="evidence" value="ECO:0007669"/>
    <property type="project" value="UniProtKB-SubCell"/>
</dbReference>
<dbReference type="EMBL" id="WRXP01002017">
    <property type="protein sequence ID" value="KAF1001957.1"/>
    <property type="molecule type" value="Genomic_DNA"/>
</dbReference>
<dbReference type="Pfam" id="PF12165">
    <property type="entry name" value="Alfin"/>
    <property type="match status" value="1"/>
</dbReference>
<reference evidence="3" key="1">
    <citation type="submission" date="2020-01" db="EMBL/GenBank/DDBJ databases">
        <title>The Celery Genome Sequence Reveals Sequential Paleo-tetraploidization, Resistance Gene Elimination, Karyotype Evolution, and Functional Innovation in Apiales.</title>
        <authorList>
            <person name="Song X."/>
        </authorList>
    </citation>
    <scope>NUCLEOTIDE SEQUENCE</scope>
    <source>
        <tissue evidence="3">Leaf</tissue>
    </source>
</reference>
<keyword evidence="1" id="KW-0862">Zinc</keyword>
<proteinExistence type="inferred from homology"/>
<organism evidence="3 4">
    <name type="scientific">Apium graveolens</name>
    <name type="common">Celery</name>
    <dbReference type="NCBI Taxonomy" id="4045"/>
    <lineage>
        <taxon>Eukaryota</taxon>
        <taxon>Viridiplantae</taxon>
        <taxon>Streptophyta</taxon>
        <taxon>Embryophyta</taxon>
        <taxon>Tracheophyta</taxon>
        <taxon>Spermatophyta</taxon>
        <taxon>Magnoliopsida</taxon>
        <taxon>eudicotyledons</taxon>
        <taxon>Gunneridae</taxon>
        <taxon>Pentapetalae</taxon>
        <taxon>asterids</taxon>
        <taxon>campanulids</taxon>
        <taxon>Apiales</taxon>
        <taxon>Apiaceae</taxon>
        <taxon>Apioideae</taxon>
        <taxon>apioid superclade</taxon>
        <taxon>Apieae</taxon>
        <taxon>Apium</taxon>
    </lineage>
</organism>
<comment type="function">
    <text evidence="1">Histone-binding component that specifically recognizes H3 tails trimethylated on 'Lys-4' (H3K4me3), which mark transcription start sites of virtually all active genes.</text>
</comment>
<dbReference type="GO" id="GO:0000976">
    <property type="term" value="F:transcription cis-regulatory region binding"/>
    <property type="evidence" value="ECO:0007669"/>
    <property type="project" value="TreeGrafter"/>
</dbReference>
<dbReference type="GO" id="GO:0003712">
    <property type="term" value="F:transcription coregulator activity"/>
    <property type="evidence" value="ECO:0007669"/>
    <property type="project" value="TreeGrafter"/>
</dbReference>
<keyword evidence="1" id="KW-0479">Metal-binding</keyword>
<evidence type="ECO:0000256" key="1">
    <source>
        <dbReference type="RuleBase" id="RU369089"/>
    </source>
</evidence>
<comment type="subunit">
    <text evidence="1">Interacts with H3K4me3 and to a lesser extent with H3K4me2.</text>
</comment>
<keyword evidence="1" id="KW-0863">Zinc-finger</keyword>
<dbReference type="PANTHER" id="PTHR12321:SF98">
    <property type="entry name" value="PHD FINGER PROTEIN ALFIN-LIKE 5"/>
    <property type="match status" value="1"/>
</dbReference>
<evidence type="ECO:0000313" key="4">
    <source>
        <dbReference type="Proteomes" id="UP000593563"/>
    </source>
</evidence>
<gene>
    <name evidence="3" type="ORF">AG4045_024914</name>
</gene>
<protein>
    <recommendedName>
        <fullName evidence="1">PHD finger protein ALFIN-LIKE</fullName>
    </recommendedName>
</protein>
<dbReference type="InterPro" id="IPR045104">
    <property type="entry name" value="Alfin"/>
</dbReference>
<sequence>MAAMREMILSIADIEEIYRKCKPGAKELIYLRGRPSKQWEIREFQGGKDLKSRVSGEALKLSFGINVFRKLMAKDEWLSFISVSGDEWLKSFAFFFADQYGFDQANR</sequence>
<evidence type="ECO:0000259" key="2">
    <source>
        <dbReference type="Pfam" id="PF12165"/>
    </source>
</evidence>
<keyword evidence="1" id="KW-0156">Chromatin regulator</keyword>
<accession>A0A6L5BAU6</accession>
<feature type="domain" description="Alfin N-terminal" evidence="2">
    <location>
        <begin position="12"/>
        <end position="107"/>
    </location>
</feature>
<dbReference type="Proteomes" id="UP000593563">
    <property type="component" value="Unassembled WGS sequence"/>
</dbReference>
<dbReference type="AlphaFoldDB" id="A0A6L5BAU6"/>
<keyword evidence="1" id="KW-0805">Transcription regulation</keyword>
<dbReference type="GO" id="GO:0006355">
    <property type="term" value="P:regulation of DNA-templated transcription"/>
    <property type="evidence" value="ECO:0007669"/>
    <property type="project" value="UniProtKB-UniRule"/>
</dbReference>
<comment type="subcellular location">
    <subcellularLocation>
        <location evidence="1">Nucleus</location>
    </subcellularLocation>
</comment>
<evidence type="ECO:0000313" key="3">
    <source>
        <dbReference type="EMBL" id="KAF1001957.1"/>
    </source>
</evidence>
<comment type="caution">
    <text evidence="3">The sequence shown here is derived from an EMBL/GenBank/DDBJ whole genome shotgun (WGS) entry which is preliminary data.</text>
</comment>
<name>A0A6L5BAU6_APIGR</name>
<dbReference type="InterPro" id="IPR021998">
    <property type="entry name" value="Alfin_N"/>
</dbReference>
<keyword evidence="1" id="KW-0539">Nucleus</keyword>
<dbReference type="GO" id="GO:0008270">
    <property type="term" value="F:zinc ion binding"/>
    <property type="evidence" value="ECO:0007669"/>
    <property type="project" value="UniProtKB-KW"/>
</dbReference>
<comment type="similarity">
    <text evidence="1">Belongs to the Alfin family.</text>
</comment>
<dbReference type="GO" id="GO:0006325">
    <property type="term" value="P:chromatin organization"/>
    <property type="evidence" value="ECO:0007669"/>
    <property type="project" value="UniProtKB-UniRule"/>
</dbReference>
<keyword evidence="1" id="KW-0804">Transcription</keyword>
<comment type="domain">
    <text evidence="1">The PHD-type zinc finger mediates the binding to H3K4me3.</text>
</comment>